<keyword evidence="4" id="KW-1133">Transmembrane helix</keyword>
<dbReference type="CDD" id="cd06845">
    <property type="entry name" value="Bcl-2_like"/>
    <property type="match status" value="1"/>
</dbReference>
<keyword evidence="4" id="KW-0472">Membrane</keyword>
<evidence type="ECO:0000256" key="3">
    <source>
        <dbReference type="SAM" id="MobiDB-lite"/>
    </source>
</evidence>
<reference evidence="6" key="2">
    <citation type="submission" date="2025-09" db="UniProtKB">
        <authorList>
            <consortium name="Ensembl"/>
        </authorList>
    </citation>
    <scope>IDENTIFICATION</scope>
</reference>
<dbReference type="InterPro" id="IPR036834">
    <property type="entry name" value="Bcl-2-like_sf"/>
</dbReference>
<evidence type="ECO:0000313" key="7">
    <source>
        <dbReference type="Proteomes" id="UP000694388"/>
    </source>
</evidence>
<dbReference type="GeneTree" id="ENSGT01130000278292"/>
<dbReference type="SMART" id="SM00337">
    <property type="entry name" value="BCL"/>
    <property type="match status" value="1"/>
</dbReference>
<reference evidence="6" key="1">
    <citation type="submission" date="2025-08" db="UniProtKB">
        <authorList>
            <consortium name="Ensembl"/>
        </authorList>
    </citation>
    <scope>IDENTIFICATION</scope>
</reference>
<evidence type="ECO:0000313" key="6">
    <source>
        <dbReference type="Ensembl" id="ENSEBUP00000022387.1"/>
    </source>
</evidence>
<evidence type="ECO:0000256" key="1">
    <source>
        <dbReference type="ARBA" id="ARBA00009458"/>
    </source>
</evidence>
<dbReference type="InterPro" id="IPR026298">
    <property type="entry name" value="Bcl-2_fam"/>
</dbReference>
<accession>A0A8C4QYW9</accession>
<dbReference type="GO" id="GO:0097192">
    <property type="term" value="P:extrinsic apoptotic signaling pathway in absence of ligand"/>
    <property type="evidence" value="ECO:0007669"/>
    <property type="project" value="TreeGrafter"/>
</dbReference>
<keyword evidence="4" id="KW-0812">Transmembrane</keyword>
<evidence type="ECO:0000256" key="2">
    <source>
        <dbReference type="ARBA" id="ARBA00022703"/>
    </source>
</evidence>
<dbReference type="GO" id="GO:0005741">
    <property type="term" value="C:mitochondrial outer membrane"/>
    <property type="evidence" value="ECO:0007669"/>
    <property type="project" value="TreeGrafter"/>
</dbReference>
<dbReference type="GO" id="GO:0051400">
    <property type="term" value="F:BH domain binding"/>
    <property type="evidence" value="ECO:0007669"/>
    <property type="project" value="TreeGrafter"/>
</dbReference>
<dbReference type="PANTHER" id="PTHR11256">
    <property type="entry name" value="BCL-2 RELATED"/>
    <property type="match status" value="1"/>
</dbReference>
<sequence length="217" mass="24418">MAEGGASENPGAGRQHEEDGDDPVSSKQRLRRGSVADRISQQAGPLLRRFILDQAESEGVDKRPTLEDLGGQPGELTDKSISEIAQQIKIIGDELNRNAELQQVIKQLPLDSPRELFKKVACEIISDGNINWGRVVTLFYFTYKLIMRAFSHDLMDIVHTLMNWVLELIYDRVVQWIIDQGGWEGVRDYISRTNWQMVGGFAAGVLFSVAIYLVKSK</sequence>
<keyword evidence="2" id="KW-0053">Apoptosis</keyword>
<dbReference type="GO" id="GO:0008630">
    <property type="term" value="P:intrinsic apoptotic signaling pathway in response to DNA damage"/>
    <property type="evidence" value="ECO:0007669"/>
    <property type="project" value="TreeGrafter"/>
</dbReference>
<protein>
    <submittedName>
        <fullName evidence="6">Zgc:153993</fullName>
    </submittedName>
</protein>
<dbReference type="InterPro" id="IPR046371">
    <property type="entry name" value="Bcl-2_BH1-3"/>
</dbReference>
<dbReference type="GO" id="GO:0008053">
    <property type="term" value="P:mitochondrial fusion"/>
    <property type="evidence" value="ECO:0007669"/>
    <property type="project" value="TreeGrafter"/>
</dbReference>
<dbReference type="GO" id="GO:0001836">
    <property type="term" value="P:release of cytochrome c from mitochondria"/>
    <property type="evidence" value="ECO:0007669"/>
    <property type="project" value="TreeGrafter"/>
</dbReference>
<comment type="similarity">
    <text evidence="1">Belongs to the Bcl-2 family.</text>
</comment>
<feature type="region of interest" description="Disordered" evidence="3">
    <location>
        <begin position="1"/>
        <end position="41"/>
    </location>
</feature>
<dbReference type="PANTHER" id="PTHR11256:SF56">
    <property type="entry name" value="BCL-2 BCL-2 HOMOLOGY REGION 1-3 DOMAIN-CONTAINING PROTEIN"/>
    <property type="match status" value="1"/>
</dbReference>
<dbReference type="PRINTS" id="PR01862">
    <property type="entry name" value="BCL2FAMILY"/>
</dbReference>
<dbReference type="SUPFAM" id="SSF56854">
    <property type="entry name" value="Bcl-2 inhibitors of programmed cell death"/>
    <property type="match status" value="1"/>
</dbReference>
<evidence type="ECO:0000259" key="5">
    <source>
        <dbReference type="SMART" id="SM00337"/>
    </source>
</evidence>
<dbReference type="Gene3D" id="1.10.437.10">
    <property type="entry name" value="Blc2-like"/>
    <property type="match status" value="1"/>
</dbReference>
<dbReference type="AlphaFoldDB" id="A0A8C4QYW9"/>
<feature type="domain" description="Bcl-2 Bcl-2 homology region 1-3" evidence="5">
    <location>
        <begin position="88"/>
        <end position="183"/>
    </location>
</feature>
<dbReference type="Proteomes" id="UP000694388">
    <property type="component" value="Unplaced"/>
</dbReference>
<dbReference type="GO" id="GO:0042981">
    <property type="term" value="P:regulation of apoptotic process"/>
    <property type="evidence" value="ECO:0007669"/>
    <property type="project" value="InterPro"/>
</dbReference>
<dbReference type="OMA" id="QCCGDSE"/>
<dbReference type="PROSITE" id="PS50062">
    <property type="entry name" value="BCL2_FAMILY"/>
    <property type="match status" value="1"/>
</dbReference>
<dbReference type="Pfam" id="PF00452">
    <property type="entry name" value="Bcl-2"/>
    <property type="match status" value="1"/>
</dbReference>
<proteinExistence type="inferred from homology"/>
<dbReference type="Ensembl" id="ENSEBUT00000022963.1">
    <property type="protein sequence ID" value="ENSEBUP00000022387.1"/>
    <property type="gene ID" value="ENSEBUG00000013796.1"/>
</dbReference>
<dbReference type="GO" id="GO:0015267">
    <property type="term" value="F:channel activity"/>
    <property type="evidence" value="ECO:0007669"/>
    <property type="project" value="TreeGrafter"/>
</dbReference>
<keyword evidence="7" id="KW-1185">Reference proteome</keyword>
<feature type="transmembrane region" description="Helical" evidence="4">
    <location>
        <begin position="195"/>
        <end position="214"/>
    </location>
</feature>
<name>A0A8C4QYW9_EPTBU</name>
<organism evidence="6 7">
    <name type="scientific">Eptatretus burgeri</name>
    <name type="common">Inshore hagfish</name>
    <dbReference type="NCBI Taxonomy" id="7764"/>
    <lineage>
        <taxon>Eukaryota</taxon>
        <taxon>Metazoa</taxon>
        <taxon>Chordata</taxon>
        <taxon>Craniata</taxon>
        <taxon>Vertebrata</taxon>
        <taxon>Cyclostomata</taxon>
        <taxon>Myxini</taxon>
        <taxon>Myxiniformes</taxon>
        <taxon>Myxinidae</taxon>
        <taxon>Eptatretinae</taxon>
        <taxon>Eptatretus</taxon>
    </lineage>
</organism>
<evidence type="ECO:0000256" key="4">
    <source>
        <dbReference type="SAM" id="Phobius"/>
    </source>
</evidence>
<dbReference type="InterPro" id="IPR002475">
    <property type="entry name" value="Bcl2-like"/>
</dbReference>